<name>V9GZY4_ONCMY</name>
<dbReference type="AlphaFoldDB" id="V9GZY4"/>
<accession>V9GZY4</accession>
<dbReference type="GO" id="GO:0003964">
    <property type="term" value="F:RNA-directed DNA polymerase activity"/>
    <property type="evidence" value="ECO:0007669"/>
    <property type="project" value="UniProtKB-KW"/>
</dbReference>
<keyword evidence="1" id="KW-0548">Nucleotidyltransferase</keyword>
<proteinExistence type="predicted"/>
<keyword evidence="1" id="KW-0695">RNA-directed DNA polymerase</keyword>
<organism evidence="1">
    <name type="scientific">Oncorhynchus mykiss</name>
    <name type="common">Rainbow trout</name>
    <name type="synonym">Salmo gairdneri</name>
    <dbReference type="NCBI Taxonomy" id="8022"/>
    <lineage>
        <taxon>Eukaryota</taxon>
        <taxon>Metazoa</taxon>
        <taxon>Chordata</taxon>
        <taxon>Craniata</taxon>
        <taxon>Vertebrata</taxon>
        <taxon>Euteleostomi</taxon>
        <taxon>Actinopterygii</taxon>
        <taxon>Neopterygii</taxon>
        <taxon>Teleostei</taxon>
        <taxon>Protacanthopterygii</taxon>
        <taxon>Salmoniformes</taxon>
        <taxon>Salmonidae</taxon>
        <taxon>Salmoninae</taxon>
        <taxon>Oncorhynchus</taxon>
    </lineage>
</organism>
<sequence>LAVLQQAVSLLGYRISNSGLEMEMESDRISAMRNWPTPTMVKGGAAVFRVCQLLPEIYPGFGQVRSITSLLKNG</sequence>
<gene>
    <name evidence="1" type="primary">pol</name>
</gene>
<evidence type="ECO:0000313" key="1">
    <source>
        <dbReference type="EMBL" id="AAB23354.1"/>
    </source>
</evidence>
<keyword evidence="1" id="KW-0808">Transferase</keyword>
<reference evidence="1" key="1">
    <citation type="journal article" date="1992" name="Comp. Biochem. Physiol. B, Comp. Biochem.">
        <title>Isolation of a putative retrovirus pol gene fragment from trout.</title>
        <authorList>
            <person name="Stuart G.R."/>
            <person name="Dixon B."/>
            <person name="Pohajdak B."/>
        </authorList>
    </citation>
    <scope>NUCLEOTIDE SEQUENCE</scope>
</reference>
<feature type="non-terminal residue" evidence="1">
    <location>
        <position position="74"/>
    </location>
</feature>
<protein>
    <submittedName>
        <fullName evidence="1">Reverse transcriptase</fullName>
    </submittedName>
</protein>
<dbReference type="EMBL" id="S45808">
    <property type="protein sequence ID" value="AAB23354.1"/>
    <property type="molecule type" value="Genomic_DNA"/>
</dbReference>